<organism evidence="4 5">
    <name type="scientific">Paralvinella palmiformis</name>
    <dbReference type="NCBI Taxonomy" id="53620"/>
    <lineage>
        <taxon>Eukaryota</taxon>
        <taxon>Metazoa</taxon>
        <taxon>Spiralia</taxon>
        <taxon>Lophotrochozoa</taxon>
        <taxon>Annelida</taxon>
        <taxon>Polychaeta</taxon>
        <taxon>Sedentaria</taxon>
        <taxon>Canalipalpata</taxon>
        <taxon>Terebellida</taxon>
        <taxon>Terebelliformia</taxon>
        <taxon>Alvinellidae</taxon>
        <taxon>Paralvinella</taxon>
    </lineage>
</organism>
<dbReference type="EMBL" id="JAODUP010000182">
    <property type="protein sequence ID" value="KAK2157897.1"/>
    <property type="molecule type" value="Genomic_DNA"/>
</dbReference>
<dbReference type="InterPro" id="IPR016729">
    <property type="entry name" value="FADD"/>
</dbReference>
<gene>
    <name evidence="4" type="ORF">LSH36_182g05020</name>
</gene>
<feature type="compositionally biased region" description="Basic residues" evidence="2">
    <location>
        <begin position="452"/>
        <end position="468"/>
    </location>
</feature>
<feature type="domain" description="Death" evidence="3">
    <location>
        <begin position="474"/>
        <end position="566"/>
    </location>
</feature>
<dbReference type="GO" id="GO:0007165">
    <property type="term" value="P:signal transduction"/>
    <property type="evidence" value="ECO:0007669"/>
    <property type="project" value="InterPro"/>
</dbReference>
<dbReference type="AlphaFoldDB" id="A0AAD9N5K3"/>
<dbReference type="Proteomes" id="UP001208570">
    <property type="component" value="Unassembled WGS sequence"/>
</dbReference>
<feature type="coiled-coil region" evidence="1">
    <location>
        <begin position="275"/>
        <end position="302"/>
    </location>
</feature>
<dbReference type="SUPFAM" id="SSF47986">
    <property type="entry name" value="DEATH domain"/>
    <property type="match status" value="1"/>
</dbReference>
<feature type="region of interest" description="Disordered" evidence="2">
    <location>
        <begin position="439"/>
        <end position="471"/>
    </location>
</feature>
<accession>A0AAD9N5K3</accession>
<sequence length="580" mass="67470">MERSRATWDGKRPPRSIYEVWDFIGIHLRRLKDRVHENTEQFYGNEDRIHYLCNVNEALKVALDNEKDLNRIGNLFELEQLLRLSPSDSIRSYLLQKAVDVLKPYADRTKIAAAQLQEVKQLFQNDVLRPLETYCSTYVKLGITDDHFYSALRSKTAKIRAILKHFDKVSNSLRQDGAASGDHFCDSHFSQELSLQFNCDTVGMIRVVPDLIQKLEMVIATGQDWLRSDKVYVEQIREEIETGHLVLKERESDFQKAKFEYDRLFLMVKQKQLELDEMDDDRDVILKELSRLEAKKTKVEMETLAVAKTLHGCRDQIRDLYSATGRHTAQADDVDGDNPDDRTISQSHSSYKSRLCKDASSYDAKLDYLRRKGKYLEKKLAHRRTVLAELDSAEAELQKLAKKLKTSGRRKAKCLEEVTSQKALLEILEQTLGKRLNLMTNDVTDGSQQRSSKPRRRKAKQRRKKIRSKRSEELSRAFRLVKNNIGHNWKDLARTLPYHDEKELSEIDIEIKAIEYENQGQLKEQAYQSLVRWYNRAGKRASVELLSEALRDIRQNRLADTIEKEVVGKTPDYSETEVTQ</sequence>
<feature type="region of interest" description="Disordered" evidence="2">
    <location>
        <begin position="328"/>
        <end position="349"/>
    </location>
</feature>
<evidence type="ECO:0000256" key="2">
    <source>
        <dbReference type="SAM" id="MobiDB-lite"/>
    </source>
</evidence>
<evidence type="ECO:0000313" key="5">
    <source>
        <dbReference type="Proteomes" id="UP001208570"/>
    </source>
</evidence>
<dbReference type="SMART" id="SM00005">
    <property type="entry name" value="DEATH"/>
    <property type="match status" value="1"/>
</dbReference>
<protein>
    <recommendedName>
        <fullName evidence="3">Death domain-containing protein</fullName>
    </recommendedName>
</protein>
<dbReference type="PANTHER" id="PTHR15077">
    <property type="entry name" value="FAS-ASSOCIATING DEATH DOMAIN-CONTAINING PROTEIN FADD"/>
    <property type="match status" value="1"/>
</dbReference>
<dbReference type="InterPro" id="IPR011029">
    <property type="entry name" value="DEATH-like_dom_sf"/>
</dbReference>
<dbReference type="PROSITE" id="PS50017">
    <property type="entry name" value="DEATH_DOMAIN"/>
    <property type="match status" value="1"/>
</dbReference>
<dbReference type="CDD" id="cd01670">
    <property type="entry name" value="Death"/>
    <property type="match status" value="1"/>
</dbReference>
<dbReference type="Gene3D" id="1.10.533.10">
    <property type="entry name" value="Death Domain, Fas"/>
    <property type="match status" value="1"/>
</dbReference>
<evidence type="ECO:0000313" key="4">
    <source>
        <dbReference type="EMBL" id="KAK2157897.1"/>
    </source>
</evidence>
<dbReference type="Pfam" id="PF00531">
    <property type="entry name" value="Death"/>
    <property type="match status" value="1"/>
</dbReference>
<feature type="coiled-coil region" evidence="1">
    <location>
        <begin position="383"/>
        <end position="410"/>
    </location>
</feature>
<proteinExistence type="predicted"/>
<evidence type="ECO:0000256" key="1">
    <source>
        <dbReference type="SAM" id="Coils"/>
    </source>
</evidence>
<evidence type="ECO:0000259" key="3">
    <source>
        <dbReference type="PROSITE" id="PS50017"/>
    </source>
</evidence>
<reference evidence="4" key="1">
    <citation type="journal article" date="2023" name="Mol. Biol. Evol.">
        <title>Third-Generation Sequencing Reveals the Adaptive Role of the Epigenome in Three Deep-Sea Polychaetes.</title>
        <authorList>
            <person name="Perez M."/>
            <person name="Aroh O."/>
            <person name="Sun Y."/>
            <person name="Lan Y."/>
            <person name="Juniper S.K."/>
            <person name="Young C.R."/>
            <person name="Angers B."/>
            <person name="Qian P.Y."/>
        </authorList>
    </citation>
    <scope>NUCLEOTIDE SEQUENCE</scope>
    <source>
        <strain evidence="4">P08H-3</strain>
    </source>
</reference>
<name>A0AAD9N5K3_9ANNE</name>
<keyword evidence="1" id="KW-0175">Coiled coil</keyword>
<keyword evidence="5" id="KW-1185">Reference proteome</keyword>
<dbReference type="InterPro" id="IPR000488">
    <property type="entry name" value="Death_dom"/>
</dbReference>
<comment type="caution">
    <text evidence="4">The sequence shown here is derived from an EMBL/GenBank/DDBJ whole genome shotgun (WGS) entry which is preliminary data.</text>
</comment>